<keyword evidence="3" id="KW-1185">Reference proteome</keyword>
<dbReference type="RefSeq" id="WP_335734643.1">
    <property type="nucleotide sequence ID" value="NZ_JALAAR010000002.1"/>
</dbReference>
<evidence type="ECO:0000313" key="3">
    <source>
        <dbReference type="Proteomes" id="UP001375382"/>
    </source>
</evidence>
<evidence type="ECO:0000313" key="2">
    <source>
        <dbReference type="EMBL" id="MEH8016230.1"/>
    </source>
</evidence>
<organism evidence="2 3">
    <name type="scientific">Rheinheimera muenzenbergensis</name>
    <dbReference type="NCBI Taxonomy" id="1193628"/>
    <lineage>
        <taxon>Bacteria</taxon>
        <taxon>Pseudomonadati</taxon>
        <taxon>Pseudomonadota</taxon>
        <taxon>Gammaproteobacteria</taxon>
        <taxon>Chromatiales</taxon>
        <taxon>Chromatiaceae</taxon>
        <taxon>Rheinheimera</taxon>
    </lineage>
</organism>
<evidence type="ECO:0000256" key="1">
    <source>
        <dbReference type="SAM" id="SignalP"/>
    </source>
</evidence>
<dbReference type="EMBL" id="JALAAR010000002">
    <property type="protein sequence ID" value="MEH8016230.1"/>
    <property type="molecule type" value="Genomic_DNA"/>
</dbReference>
<proteinExistence type="predicted"/>
<gene>
    <name evidence="2" type="ORF">MN202_03195</name>
</gene>
<reference evidence="2 3" key="1">
    <citation type="journal article" date="2023" name="Ecotoxicol. Environ. Saf.">
        <title>Mercury remediation potential of mercury-resistant strain Rheinheimera metallidurans sp. nov. isolated from a municipal waste dumping site.</title>
        <authorList>
            <person name="Yadav V."/>
            <person name="Manjhi A."/>
            <person name="Vadakedath N."/>
        </authorList>
    </citation>
    <scope>NUCLEOTIDE SEQUENCE [LARGE SCALE GENOMIC DNA]</scope>
    <source>
        <strain evidence="2 3">E-49</strain>
    </source>
</reference>
<name>A0ABU8C2U4_9GAMM</name>
<accession>A0ABU8C2U4</accession>
<keyword evidence="1" id="KW-0732">Signal</keyword>
<comment type="caution">
    <text evidence="2">The sequence shown here is derived from an EMBL/GenBank/DDBJ whole genome shotgun (WGS) entry which is preliminary data.</text>
</comment>
<sequence>MTLAAACWLALCSVAVSAQPAPGDQHYRQAAWAFYLQQPAQALETLQLAPQQDQRTQLLEAGLYLQLAMPQHAAKVLAPLVQDDAAAGLPQSLLNIALLQFARHQLELGNESAAKHYLSRVNIAADQSWLGQQQLLQQLLHWPHIDIPAAPDFAALQQQAEMPYIISNQALALAQAQPQQALQWLDGLQQHLQRPQQQSFWQLLFSGQWQLLFSSDWYLASKPQGFVYAEDEYQALHDYLQLLQAQLHISQQDFAAADAILSDFAANSVLSPAALGLYSHILTEQRHIPTLLSVLQQQIKLQPFSIIAWQAATRIGEQLERALQQQDALAAYCWADQYYRQQQQLIEQQAAPLQVTQLEQGLSDWQQLQVSQHNELNRLQQDILALQQQLRQAPVRQQRLNRLEQVTAYKLAQQQQLLSSQLPVLQQRQQTLLQQAGQLKQHISQAGAEPMSLLLADNNLHPQLSLLQQAEQRLAQLQASGAEPANSSYQLRLQRLRGLLQWQYYDSSAQRQLQRQRALAALDSAVQQLDVNLAALQQQGDKAARLSQVDLRLGQLNGQQQQLNLALLSQQQRLLAQLNQQLQQRRQQDLATLADLQRYNKEAMARVMERVLLLAGPAEAEARND</sequence>
<dbReference type="Proteomes" id="UP001375382">
    <property type="component" value="Unassembled WGS sequence"/>
</dbReference>
<protein>
    <submittedName>
        <fullName evidence="2">Uncharacterized protein</fullName>
    </submittedName>
</protein>
<feature type="chain" id="PRO_5045255109" evidence="1">
    <location>
        <begin position="19"/>
        <end position="625"/>
    </location>
</feature>
<feature type="signal peptide" evidence="1">
    <location>
        <begin position="1"/>
        <end position="18"/>
    </location>
</feature>